<feature type="domain" description="Nudix hydrolase" evidence="1">
    <location>
        <begin position="56"/>
        <end position="203"/>
    </location>
</feature>
<organism evidence="2 3">
    <name type="scientific">Lactobacillus porci</name>
    <dbReference type="NCBI Taxonomy" id="2012477"/>
    <lineage>
        <taxon>Bacteria</taxon>
        <taxon>Bacillati</taxon>
        <taxon>Bacillota</taxon>
        <taxon>Bacilli</taxon>
        <taxon>Lactobacillales</taxon>
        <taxon>Lactobacillaceae</taxon>
        <taxon>Lactobacillus</taxon>
    </lineage>
</organism>
<evidence type="ECO:0000313" key="3">
    <source>
        <dbReference type="Proteomes" id="UP000438120"/>
    </source>
</evidence>
<dbReference type="PROSITE" id="PS51462">
    <property type="entry name" value="NUDIX"/>
    <property type="match status" value="1"/>
</dbReference>
<dbReference type="Gene3D" id="3.90.79.10">
    <property type="entry name" value="Nucleoside Triphosphate Pyrophosphohydrolase"/>
    <property type="match status" value="1"/>
</dbReference>
<protein>
    <submittedName>
        <fullName evidence="2">NUDIX hydrolase</fullName>
    </submittedName>
</protein>
<dbReference type="Proteomes" id="UP000438120">
    <property type="component" value="Unassembled WGS sequence"/>
</dbReference>
<dbReference type="AlphaFoldDB" id="A0A6A8MEK9"/>
<proteinExistence type="predicted"/>
<keyword evidence="2" id="KW-0378">Hydrolase</keyword>
<name>A0A6A8MEK9_9LACO</name>
<reference evidence="2 3" key="1">
    <citation type="submission" date="2019-08" db="EMBL/GenBank/DDBJ databases">
        <title>In-depth cultivation of the pig gut microbiome towards novel bacterial diversity and tailored functional studies.</title>
        <authorList>
            <person name="Wylensek D."/>
            <person name="Hitch T.C.A."/>
            <person name="Clavel T."/>
        </authorList>
    </citation>
    <scope>NUCLEOTIDE SEQUENCE [LARGE SCALE GENOMIC DNA]</scope>
    <source>
        <strain evidence="2 3">Bifido-178-WT-2B</strain>
    </source>
</reference>
<sequence>MMEPQINRDKSRLLADTKFIKLYDLEYQDGTHYYDASRRGPEELFAYKPAAELTTAPPDAASAFVIIELPNEAPKLLLFYEFRYPTGSYMLGVPAGLIDPADFQGPDPVKRAMIREIKEETGITVTSKDTVEVISPCVFTTPGFSDESNALVKAIIHLDDLSSLNHKGAEGTEVFGDFRLVDRKAAMDLLKAGRDETGHYLPLITWAALTYFVSGLWQEI</sequence>
<keyword evidence="3" id="KW-1185">Reference proteome</keyword>
<dbReference type="InterPro" id="IPR015797">
    <property type="entry name" value="NUDIX_hydrolase-like_dom_sf"/>
</dbReference>
<dbReference type="Pfam" id="PF00293">
    <property type="entry name" value="NUDIX"/>
    <property type="match status" value="1"/>
</dbReference>
<dbReference type="SUPFAM" id="SSF55811">
    <property type="entry name" value="Nudix"/>
    <property type="match status" value="1"/>
</dbReference>
<evidence type="ECO:0000259" key="1">
    <source>
        <dbReference type="PROSITE" id="PS51462"/>
    </source>
</evidence>
<dbReference type="GO" id="GO:0016787">
    <property type="term" value="F:hydrolase activity"/>
    <property type="evidence" value="ECO:0007669"/>
    <property type="project" value="UniProtKB-KW"/>
</dbReference>
<comment type="caution">
    <text evidence="2">The sequence shown here is derived from an EMBL/GenBank/DDBJ whole genome shotgun (WGS) entry which is preliminary data.</text>
</comment>
<dbReference type="InterPro" id="IPR000086">
    <property type="entry name" value="NUDIX_hydrolase_dom"/>
</dbReference>
<gene>
    <name evidence="2" type="ORF">FYJ62_05960</name>
</gene>
<accession>A0A6A8MEK9</accession>
<dbReference type="EMBL" id="VUMX01000013">
    <property type="protein sequence ID" value="MST87192.1"/>
    <property type="molecule type" value="Genomic_DNA"/>
</dbReference>
<evidence type="ECO:0000313" key="2">
    <source>
        <dbReference type="EMBL" id="MST87192.1"/>
    </source>
</evidence>